<feature type="transmembrane region" description="Helical" evidence="1">
    <location>
        <begin position="204"/>
        <end position="222"/>
    </location>
</feature>
<feature type="transmembrane region" description="Helical" evidence="1">
    <location>
        <begin position="12"/>
        <end position="29"/>
    </location>
</feature>
<dbReference type="GO" id="GO:0016020">
    <property type="term" value="C:membrane"/>
    <property type="evidence" value="ECO:0007669"/>
    <property type="project" value="InterPro"/>
</dbReference>
<keyword evidence="1" id="KW-0472">Membrane</keyword>
<dbReference type="InterPro" id="IPR037185">
    <property type="entry name" value="EmrE-like"/>
</dbReference>
<feature type="transmembrane region" description="Helical" evidence="1">
    <location>
        <begin position="35"/>
        <end position="57"/>
    </location>
</feature>
<dbReference type="Pfam" id="PF00892">
    <property type="entry name" value="EamA"/>
    <property type="match status" value="1"/>
</dbReference>
<evidence type="ECO:0000313" key="4">
    <source>
        <dbReference type="Proteomes" id="UP000059542"/>
    </source>
</evidence>
<keyword evidence="1" id="KW-0812">Transmembrane</keyword>
<organism evidence="3 4">
    <name type="scientific">Hymenobacter sedentarius</name>
    <dbReference type="NCBI Taxonomy" id="1411621"/>
    <lineage>
        <taxon>Bacteria</taxon>
        <taxon>Pseudomonadati</taxon>
        <taxon>Bacteroidota</taxon>
        <taxon>Cytophagia</taxon>
        <taxon>Cytophagales</taxon>
        <taxon>Hymenobacteraceae</taxon>
        <taxon>Hymenobacter</taxon>
    </lineage>
</organism>
<feature type="transmembrane region" description="Helical" evidence="1">
    <location>
        <begin position="69"/>
        <end position="87"/>
    </location>
</feature>
<dbReference type="InterPro" id="IPR000620">
    <property type="entry name" value="EamA_dom"/>
</dbReference>
<gene>
    <name evidence="3" type="ORF">AUC43_14455</name>
</gene>
<feature type="transmembrane region" description="Helical" evidence="1">
    <location>
        <begin position="169"/>
        <end position="192"/>
    </location>
</feature>
<name>A0A0U4BR34_9BACT</name>
<evidence type="ECO:0000256" key="1">
    <source>
        <dbReference type="SAM" id="Phobius"/>
    </source>
</evidence>
<feature type="domain" description="EamA" evidence="2">
    <location>
        <begin position="144"/>
        <end position="274"/>
    </location>
</feature>
<feature type="transmembrane region" description="Helical" evidence="1">
    <location>
        <begin position="261"/>
        <end position="280"/>
    </location>
</feature>
<protein>
    <submittedName>
        <fullName evidence="3">Transporter</fullName>
    </submittedName>
</protein>
<sequence>MKIPRLGSLPPVPSVLMAILSVQAGAAIAKGLFPVVGAAGAAGMRIGLSALMLLVAFRPPLRQLTAVQWRAVIPYGVALGTMNFLFYLALARIPLGLCVTLEFVGPLLLAVAGSRRAVDVVWVVLAGVGIALIAPWAGHGVDLLGALFALLAGGCWVAYIVLGGRVSQVLPGGAAVATGMLFASLTILPFTVASGSLALLTPSLFGAGVALALLSSALPFSLEMNALSMLPARSFSILMSLEPAAAALCGLVFLHEHLIPTQWLAIVLVVVASVGATVSAKKVAAPVEV</sequence>
<dbReference type="AlphaFoldDB" id="A0A0U4BR34"/>
<feature type="transmembrane region" description="Helical" evidence="1">
    <location>
        <begin position="143"/>
        <end position="162"/>
    </location>
</feature>
<dbReference type="SUPFAM" id="SSF103481">
    <property type="entry name" value="Multidrug resistance efflux transporter EmrE"/>
    <property type="match status" value="1"/>
</dbReference>
<feature type="transmembrane region" description="Helical" evidence="1">
    <location>
        <begin position="93"/>
        <end position="113"/>
    </location>
</feature>
<evidence type="ECO:0000313" key="3">
    <source>
        <dbReference type="EMBL" id="ALW86186.1"/>
    </source>
</evidence>
<feature type="transmembrane region" description="Helical" evidence="1">
    <location>
        <begin position="234"/>
        <end position="255"/>
    </location>
</feature>
<accession>A0A0U4BR34</accession>
<dbReference type="EMBL" id="CP013909">
    <property type="protein sequence ID" value="ALW86186.1"/>
    <property type="molecule type" value="Genomic_DNA"/>
</dbReference>
<feature type="transmembrane region" description="Helical" evidence="1">
    <location>
        <begin position="120"/>
        <end position="137"/>
    </location>
</feature>
<dbReference type="OrthoDB" id="9815120at2"/>
<keyword evidence="1" id="KW-1133">Transmembrane helix</keyword>
<dbReference type="Proteomes" id="UP000059542">
    <property type="component" value="Chromosome"/>
</dbReference>
<reference evidence="3 4" key="1">
    <citation type="submission" date="2015-12" db="EMBL/GenBank/DDBJ databases">
        <authorList>
            <person name="Shamseldin A."/>
            <person name="Moawad H."/>
            <person name="Abd El-Rahim W.M."/>
            <person name="Sadowsky M.J."/>
        </authorList>
    </citation>
    <scope>NUCLEOTIDE SEQUENCE [LARGE SCALE GENOMIC DNA]</scope>
    <source>
        <strain evidence="3 4">DG5B</strain>
    </source>
</reference>
<evidence type="ECO:0000259" key="2">
    <source>
        <dbReference type="Pfam" id="PF00892"/>
    </source>
</evidence>
<dbReference type="KEGG" id="hyg:AUC43_14455"/>
<proteinExistence type="predicted"/>
<keyword evidence="4" id="KW-1185">Reference proteome</keyword>